<gene>
    <name evidence="1" type="ORF">V5E97_29965</name>
</gene>
<organism evidence="1">
    <name type="scientific">Singulisphaera sp. Ch08</name>
    <dbReference type="NCBI Taxonomy" id="3120278"/>
    <lineage>
        <taxon>Bacteria</taxon>
        <taxon>Pseudomonadati</taxon>
        <taxon>Planctomycetota</taxon>
        <taxon>Planctomycetia</taxon>
        <taxon>Isosphaerales</taxon>
        <taxon>Isosphaeraceae</taxon>
        <taxon>Singulisphaera</taxon>
    </lineage>
</organism>
<dbReference type="EMBL" id="CP155447">
    <property type="protein sequence ID" value="XBH02528.1"/>
    <property type="molecule type" value="Genomic_DNA"/>
</dbReference>
<name>A0AAU7CAT3_9BACT</name>
<evidence type="ECO:0000313" key="1">
    <source>
        <dbReference type="EMBL" id="XBH02528.1"/>
    </source>
</evidence>
<accession>A0AAU7CAT3</accession>
<evidence type="ECO:0008006" key="2">
    <source>
        <dbReference type="Google" id="ProtNLM"/>
    </source>
</evidence>
<sequence length="110" mass="11901">MVPGVLVGIAVVALIATLVALDRTGLLVGPGSNGFLIRSRTNGLIDIRGRVPRSKVLEIKEFCTQDLASDRPFTIRGNWGAGKILTLRYTGGLNPAQQQRARNFLIQCLD</sequence>
<dbReference type="RefSeq" id="WP_406695269.1">
    <property type="nucleotide sequence ID" value="NZ_CP155447.1"/>
</dbReference>
<proteinExistence type="predicted"/>
<protein>
    <recommendedName>
        <fullName evidence="2">PH domain-containing protein</fullName>
    </recommendedName>
</protein>
<reference evidence="1" key="1">
    <citation type="submission" date="2024-05" db="EMBL/GenBank/DDBJ databases">
        <title>Planctomycetes of the genus Singulisphaera possess chitinolytic capabilities.</title>
        <authorList>
            <person name="Ivanova A."/>
        </authorList>
    </citation>
    <scope>NUCLEOTIDE SEQUENCE</scope>
    <source>
        <strain evidence="1">Ch08T</strain>
    </source>
</reference>
<dbReference type="AlphaFoldDB" id="A0AAU7CAT3"/>